<dbReference type="InterPro" id="IPR002102">
    <property type="entry name" value="Cohesin_dom"/>
</dbReference>
<comment type="caution">
    <text evidence="2">The sequence shown here is derived from an EMBL/GenBank/DDBJ whole genome shotgun (WGS) entry which is preliminary data.</text>
</comment>
<protein>
    <recommendedName>
        <fullName evidence="1">Fibronectin type-III domain-containing protein</fullName>
    </recommendedName>
</protein>
<dbReference type="SUPFAM" id="SSF63446">
    <property type="entry name" value="Type I dockerin domain"/>
    <property type="match status" value="1"/>
</dbReference>
<dbReference type="InterPro" id="IPR002105">
    <property type="entry name" value="Dockerin_1_rpt"/>
</dbReference>
<dbReference type="InterPro" id="IPR036439">
    <property type="entry name" value="Dockerin_dom_sf"/>
</dbReference>
<dbReference type="SUPFAM" id="SSF49384">
    <property type="entry name" value="Carbohydrate-binding domain"/>
    <property type="match status" value="1"/>
</dbReference>
<dbReference type="Gene3D" id="2.60.40.10">
    <property type="entry name" value="Immunoglobulins"/>
    <property type="match status" value="1"/>
</dbReference>
<proteinExistence type="predicted"/>
<organism evidence="2 3">
    <name type="scientific">Paenibacillus phyllosphaerae</name>
    <dbReference type="NCBI Taxonomy" id="274593"/>
    <lineage>
        <taxon>Bacteria</taxon>
        <taxon>Bacillati</taxon>
        <taxon>Bacillota</taxon>
        <taxon>Bacilli</taxon>
        <taxon>Bacillales</taxon>
        <taxon>Paenibacillaceae</taxon>
        <taxon>Paenibacillus</taxon>
    </lineage>
</organism>
<dbReference type="AlphaFoldDB" id="A0A7W5FM92"/>
<dbReference type="Gene3D" id="1.10.1330.10">
    <property type="entry name" value="Dockerin domain"/>
    <property type="match status" value="1"/>
</dbReference>
<keyword evidence="3" id="KW-1185">Reference proteome</keyword>
<dbReference type="Pfam" id="PF07554">
    <property type="entry name" value="FIVAR"/>
    <property type="match status" value="1"/>
</dbReference>
<dbReference type="PROSITE" id="PS00018">
    <property type="entry name" value="EF_HAND_1"/>
    <property type="match status" value="1"/>
</dbReference>
<dbReference type="InterPro" id="IPR013783">
    <property type="entry name" value="Ig-like_fold"/>
</dbReference>
<dbReference type="Gene3D" id="2.60.40.680">
    <property type="match status" value="1"/>
</dbReference>
<evidence type="ECO:0000259" key="1">
    <source>
        <dbReference type="PROSITE" id="PS50853"/>
    </source>
</evidence>
<dbReference type="GO" id="GO:0030246">
    <property type="term" value="F:carbohydrate binding"/>
    <property type="evidence" value="ECO:0007669"/>
    <property type="project" value="InterPro"/>
</dbReference>
<feature type="domain" description="Fibronectin type-III" evidence="1">
    <location>
        <begin position="9"/>
        <end position="95"/>
    </location>
</feature>
<dbReference type="Pfam" id="PF00404">
    <property type="entry name" value="Dockerin_1"/>
    <property type="match status" value="1"/>
</dbReference>
<dbReference type="GO" id="GO:0004553">
    <property type="term" value="F:hydrolase activity, hydrolyzing O-glycosyl compounds"/>
    <property type="evidence" value="ECO:0007669"/>
    <property type="project" value="InterPro"/>
</dbReference>
<dbReference type="GO" id="GO:0000272">
    <property type="term" value="P:polysaccharide catabolic process"/>
    <property type="evidence" value="ECO:0007669"/>
    <property type="project" value="InterPro"/>
</dbReference>
<dbReference type="Pfam" id="PF00041">
    <property type="entry name" value="fn3"/>
    <property type="match status" value="1"/>
</dbReference>
<reference evidence="2 3" key="1">
    <citation type="submission" date="2020-08" db="EMBL/GenBank/DDBJ databases">
        <title>Genomic Encyclopedia of Type Strains, Phase III (KMG-III): the genomes of soil and plant-associated and newly described type strains.</title>
        <authorList>
            <person name="Whitman W."/>
        </authorList>
    </citation>
    <scope>NUCLEOTIDE SEQUENCE [LARGE SCALE GENOMIC DNA]</scope>
    <source>
        <strain evidence="2 3">CECT 5862</strain>
    </source>
</reference>
<dbReference type="Pfam" id="PF00963">
    <property type="entry name" value="Cohesin"/>
    <property type="match status" value="1"/>
</dbReference>
<dbReference type="SMART" id="SM00060">
    <property type="entry name" value="FN3"/>
    <property type="match status" value="1"/>
</dbReference>
<dbReference type="InterPro" id="IPR036116">
    <property type="entry name" value="FN3_sf"/>
</dbReference>
<dbReference type="Proteomes" id="UP000570361">
    <property type="component" value="Unassembled WGS sequence"/>
</dbReference>
<dbReference type="InterPro" id="IPR008965">
    <property type="entry name" value="CBM2/CBM3_carb-bd_dom_sf"/>
</dbReference>
<dbReference type="InterPro" id="IPR003961">
    <property type="entry name" value="FN3_dom"/>
</dbReference>
<gene>
    <name evidence="2" type="ORF">FHS18_002117</name>
</gene>
<dbReference type="CDD" id="cd08547">
    <property type="entry name" value="Type_II_cohesin"/>
    <property type="match status" value="1"/>
</dbReference>
<evidence type="ECO:0000313" key="3">
    <source>
        <dbReference type="Proteomes" id="UP000570361"/>
    </source>
</evidence>
<accession>A0A7W5FM92</accession>
<dbReference type="CDD" id="cd00063">
    <property type="entry name" value="FN3"/>
    <property type="match status" value="1"/>
</dbReference>
<sequence length="369" mass="38528">MSTLTRFPAPTNVEAEAVSSSKLKVAWNASDGATAYEVFANNVYRGTTTDTELTINGLKANTGYTIFVLAITKTGDAINEVSAASDDAEATTAAPTGAVLTGAEFAGPGENLVLTYGLNGVSDDVFGEDITFTYDAEKLEFIGVETKDESKFQVAGYDGDTPGKVRVIGAHFGSAQSEPNGQLLQLTFKVKADANATTMVTVTDLIVADGDSTERTLDGASFQVTISTVDRTALNNLIAEAKGVHDAAVEGTAIGKYPVGSKAVLLAAIQAAEAVASKAGATQDELETAVTALNEALTAFRNAIIKPAPGDHNSDDRISIGDLALMAKHYGVKIGDEGWQAAQPFDLVADDEINILDLAALARKILDWQ</sequence>
<dbReference type="EMBL" id="JACHXK010000004">
    <property type="protein sequence ID" value="MBB3110050.1"/>
    <property type="molecule type" value="Genomic_DNA"/>
</dbReference>
<dbReference type="InterPro" id="IPR018247">
    <property type="entry name" value="EF_Hand_1_Ca_BS"/>
</dbReference>
<dbReference type="Gene3D" id="1.20.1270.90">
    <property type="entry name" value="AF1782-like"/>
    <property type="match status" value="1"/>
</dbReference>
<dbReference type="PROSITE" id="PS50853">
    <property type="entry name" value="FN3"/>
    <property type="match status" value="1"/>
</dbReference>
<dbReference type="SUPFAM" id="SSF49265">
    <property type="entry name" value="Fibronectin type III"/>
    <property type="match status" value="1"/>
</dbReference>
<evidence type="ECO:0000313" key="2">
    <source>
        <dbReference type="EMBL" id="MBB3110050.1"/>
    </source>
</evidence>
<name>A0A7W5FM92_9BACL</name>